<dbReference type="EMBL" id="CP062983">
    <property type="protein sequence ID" value="QPC81806.1"/>
    <property type="molecule type" value="Genomic_DNA"/>
</dbReference>
<keyword evidence="2" id="KW-1185">Reference proteome</keyword>
<dbReference type="PANTHER" id="PTHR10098:SF108">
    <property type="entry name" value="TETRATRICOPEPTIDE REPEAT PROTEIN 28"/>
    <property type="match status" value="1"/>
</dbReference>
<evidence type="ECO:0000313" key="1">
    <source>
        <dbReference type="EMBL" id="QPC81806.1"/>
    </source>
</evidence>
<dbReference type="Pfam" id="PF13181">
    <property type="entry name" value="TPR_8"/>
    <property type="match status" value="1"/>
</dbReference>
<organism evidence="1 2">
    <name type="scientific">Phototrophicus methaneseepsis</name>
    <dbReference type="NCBI Taxonomy" id="2710758"/>
    <lineage>
        <taxon>Bacteria</taxon>
        <taxon>Bacillati</taxon>
        <taxon>Chloroflexota</taxon>
        <taxon>Candidatus Thermofontia</taxon>
        <taxon>Phototrophicales</taxon>
        <taxon>Phototrophicaceae</taxon>
        <taxon>Phototrophicus</taxon>
    </lineage>
</organism>
<protein>
    <recommendedName>
        <fullName evidence="3">Tetratricopeptide repeat protein</fullName>
    </recommendedName>
</protein>
<dbReference type="SMART" id="SM00028">
    <property type="entry name" value="TPR"/>
    <property type="match status" value="10"/>
</dbReference>
<sequence length="791" mass="86934">MSWLDRFIKWVSGAEDAPTPSQQTPPKANNALESILEQGRQAQYDEAYDTAMQHYKHAREVAQRQMDATSEADALLHQADVLIAQGSFKEAETLLGELQTKAQNTQHRAPLAYALISRGVLAQARGAYEEARNLYEQGRRHAETIGSNGAQGRAMCHLADIYLAENNSGYAVKLLREGLTILQESGDTELLPYFRMRLADALIAAQDESAVSDLLHIAYKEATEAQHKPYRRMTALRVAEYAAQTGDSLTAYQFFKLALDLFSRTPANTSRYADILLSYSQAALQTGNQAEARTVAEKALYAAQSLGDEGRMREAQDILAAATPGGLAQKTQPHPTAPSMPEAITAQAVDQPTSQQDEVIQPASETLVVGEPAAAEAVQATAETVTTPEEAVVSEPATEESAAKESAMIAPVASAPNPLVDALVTEASEPEEDEDPIAGFINRAKRQQAENDPEGSIKSLQKAMELAAEADSQTHRITIHQLMASAYRMQRQFEEAIEQQKVAYLIAKQTRDRRTSVKLLNQLATDQRELGLLGDALRSVDDTLLLLSSVDDRRIRQTALTLAGSLYGTQGDTASADAFFQEALMLSSALGDQNLRASTLLEYATMLIATNRTAEAKKQIEEARPAAASRQLAQVLGYWHAANGEWADALIQFEAVAKGRDESDDQLETERAKMLAELGRYDDAANLLRRAMQKAREQRRLGMLIEVLLIQARLLSERGKPQAAIDSLENVLKFAKQAQSPRQQAQAYVVLSKIRASMDDIETAQTDWEQARQLIERHSMPRIQPDWLPQA</sequence>
<dbReference type="RefSeq" id="WP_195169877.1">
    <property type="nucleotide sequence ID" value="NZ_CP062983.1"/>
</dbReference>
<dbReference type="InterPro" id="IPR019734">
    <property type="entry name" value="TPR_rpt"/>
</dbReference>
<gene>
    <name evidence="1" type="ORF">G4Y79_19250</name>
</gene>
<name>A0A7S8E7J6_9CHLR</name>
<evidence type="ECO:0008006" key="3">
    <source>
        <dbReference type="Google" id="ProtNLM"/>
    </source>
</evidence>
<reference evidence="1 2" key="1">
    <citation type="submission" date="2020-02" db="EMBL/GenBank/DDBJ databases">
        <authorList>
            <person name="Zheng R.K."/>
            <person name="Sun C.M."/>
        </authorList>
    </citation>
    <scope>NUCLEOTIDE SEQUENCE [LARGE SCALE GENOMIC DNA]</scope>
    <source>
        <strain evidence="2">rifampicinis</strain>
    </source>
</reference>
<dbReference type="AlphaFoldDB" id="A0A7S8E7J6"/>
<dbReference type="SUPFAM" id="SSF48452">
    <property type="entry name" value="TPR-like"/>
    <property type="match status" value="4"/>
</dbReference>
<dbReference type="Proteomes" id="UP000594468">
    <property type="component" value="Chromosome"/>
</dbReference>
<evidence type="ECO:0000313" key="2">
    <source>
        <dbReference type="Proteomes" id="UP000594468"/>
    </source>
</evidence>
<accession>A0A7S8E7J6</accession>
<dbReference type="KEGG" id="pmet:G4Y79_19250"/>
<dbReference type="InterPro" id="IPR011990">
    <property type="entry name" value="TPR-like_helical_dom_sf"/>
</dbReference>
<dbReference type="Gene3D" id="1.25.40.10">
    <property type="entry name" value="Tetratricopeptide repeat domain"/>
    <property type="match status" value="3"/>
</dbReference>
<dbReference type="PANTHER" id="PTHR10098">
    <property type="entry name" value="RAPSYN-RELATED"/>
    <property type="match status" value="1"/>
</dbReference>
<proteinExistence type="predicted"/>